<sequence length="262" mass="28730">RENSEEVSRENSLEKSIVVETDFSTQDNYSNLLCPADRSPNINISRTLNCSPTPSSPRRTPVTENDPLGAFHPLHTNSSETNTLSNNVATDINTKLDPLASDADIAAELAAVSEPPRRTSRHRVSRSATFTSTSPLIEEGDLQRPRVKRSSNSLWAIPPSQSPTHHQQHTATSSTSSSQDLPALYSSDGTLATANPSSWSFPRVPTFSSSSGRLNQASSMASEGLRTASKQWEHLRDELLPKHIEQIRAQYLDPAMVDLGHY</sequence>
<comment type="caution">
    <text evidence="2">The sequence shown here is derived from an EMBL/GenBank/DDBJ whole genome shotgun (WGS) entry which is preliminary data.</text>
</comment>
<dbReference type="Proteomes" id="UP001497623">
    <property type="component" value="Unassembled WGS sequence"/>
</dbReference>
<accession>A0AAV2SH26</accession>
<feature type="non-terminal residue" evidence="2">
    <location>
        <position position="262"/>
    </location>
</feature>
<evidence type="ECO:0000256" key="1">
    <source>
        <dbReference type="SAM" id="MobiDB-lite"/>
    </source>
</evidence>
<dbReference type="AlphaFoldDB" id="A0AAV2SH26"/>
<proteinExistence type="predicted"/>
<feature type="non-terminal residue" evidence="2">
    <location>
        <position position="1"/>
    </location>
</feature>
<reference evidence="2 3" key="1">
    <citation type="submission" date="2024-05" db="EMBL/GenBank/DDBJ databases">
        <authorList>
            <person name="Wallberg A."/>
        </authorList>
    </citation>
    <scope>NUCLEOTIDE SEQUENCE [LARGE SCALE GENOMIC DNA]</scope>
</reference>
<evidence type="ECO:0000313" key="3">
    <source>
        <dbReference type="Proteomes" id="UP001497623"/>
    </source>
</evidence>
<name>A0AAV2SH26_MEGNR</name>
<dbReference type="EMBL" id="CAXKWB010059923">
    <property type="protein sequence ID" value="CAL4182325.1"/>
    <property type="molecule type" value="Genomic_DNA"/>
</dbReference>
<keyword evidence="3" id="KW-1185">Reference proteome</keyword>
<feature type="compositionally biased region" description="Low complexity" evidence="1">
    <location>
        <begin position="158"/>
        <end position="179"/>
    </location>
</feature>
<organism evidence="2 3">
    <name type="scientific">Meganyctiphanes norvegica</name>
    <name type="common">Northern krill</name>
    <name type="synonym">Thysanopoda norvegica</name>
    <dbReference type="NCBI Taxonomy" id="48144"/>
    <lineage>
        <taxon>Eukaryota</taxon>
        <taxon>Metazoa</taxon>
        <taxon>Ecdysozoa</taxon>
        <taxon>Arthropoda</taxon>
        <taxon>Crustacea</taxon>
        <taxon>Multicrustacea</taxon>
        <taxon>Malacostraca</taxon>
        <taxon>Eumalacostraca</taxon>
        <taxon>Eucarida</taxon>
        <taxon>Euphausiacea</taxon>
        <taxon>Euphausiidae</taxon>
        <taxon>Meganyctiphanes</taxon>
    </lineage>
</organism>
<protein>
    <submittedName>
        <fullName evidence="2">Uncharacterized protein</fullName>
    </submittedName>
</protein>
<feature type="compositionally biased region" description="Low complexity" evidence="1">
    <location>
        <begin position="51"/>
        <end position="60"/>
    </location>
</feature>
<feature type="compositionally biased region" description="Polar residues" evidence="1">
    <location>
        <begin position="126"/>
        <end position="135"/>
    </location>
</feature>
<gene>
    <name evidence="2" type="ORF">MNOR_LOCUS35560</name>
</gene>
<feature type="region of interest" description="Disordered" evidence="1">
    <location>
        <begin position="47"/>
        <end position="84"/>
    </location>
</feature>
<feature type="region of interest" description="Disordered" evidence="1">
    <location>
        <begin position="110"/>
        <end position="189"/>
    </location>
</feature>
<evidence type="ECO:0000313" key="2">
    <source>
        <dbReference type="EMBL" id="CAL4182325.1"/>
    </source>
</evidence>